<dbReference type="GO" id="GO:1901135">
    <property type="term" value="P:carbohydrate derivative metabolic process"/>
    <property type="evidence" value="ECO:0007669"/>
    <property type="project" value="InterPro"/>
</dbReference>
<dbReference type="KEGG" id="orp:MOP44_09310"/>
<dbReference type="InterPro" id="IPR035461">
    <property type="entry name" value="GmhA/DiaA"/>
</dbReference>
<dbReference type="RefSeq" id="WP_260795772.1">
    <property type="nucleotide sequence ID" value="NZ_CP093313.1"/>
</dbReference>
<reference evidence="2" key="1">
    <citation type="submission" date="2021-04" db="EMBL/GenBank/DDBJ databases">
        <title>Phylogenetic analysis of Acidobacteriaceae.</title>
        <authorList>
            <person name="Qiu L."/>
            <person name="Zhang Q."/>
        </authorList>
    </citation>
    <scope>NUCLEOTIDE SEQUENCE</scope>
    <source>
        <strain evidence="2">DSM 25168</strain>
    </source>
</reference>
<dbReference type="InterPro" id="IPR050099">
    <property type="entry name" value="SIS_GmhA/DiaA_subfam"/>
</dbReference>
<dbReference type="AlphaFoldDB" id="A0A9J7BU10"/>
<dbReference type="SUPFAM" id="SSF53697">
    <property type="entry name" value="SIS domain"/>
    <property type="match status" value="1"/>
</dbReference>
<proteinExistence type="predicted"/>
<dbReference type="GO" id="GO:0097367">
    <property type="term" value="F:carbohydrate derivative binding"/>
    <property type="evidence" value="ECO:0007669"/>
    <property type="project" value="InterPro"/>
</dbReference>
<dbReference type="PROSITE" id="PS51464">
    <property type="entry name" value="SIS"/>
    <property type="match status" value="1"/>
</dbReference>
<name>A0A9J7BU10_9BACT</name>
<evidence type="ECO:0000259" key="1">
    <source>
        <dbReference type="PROSITE" id="PS51464"/>
    </source>
</evidence>
<dbReference type="PANTHER" id="PTHR30390:SF7">
    <property type="entry name" value="PHOSPHOHEPTOSE ISOMERASE"/>
    <property type="match status" value="1"/>
</dbReference>
<organism evidence="2 3">
    <name type="scientific">Occallatibacter riparius</name>
    <dbReference type="NCBI Taxonomy" id="1002689"/>
    <lineage>
        <taxon>Bacteria</taxon>
        <taxon>Pseudomonadati</taxon>
        <taxon>Acidobacteriota</taxon>
        <taxon>Terriglobia</taxon>
        <taxon>Terriglobales</taxon>
        <taxon>Acidobacteriaceae</taxon>
        <taxon>Occallatibacter</taxon>
    </lineage>
</organism>
<gene>
    <name evidence="2" type="ORF">MOP44_09310</name>
</gene>
<dbReference type="Pfam" id="PF13580">
    <property type="entry name" value="SIS_2"/>
    <property type="match status" value="1"/>
</dbReference>
<dbReference type="PANTHER" id="PTHR30390">
    <property type="entry name" value="SEDOHEPTULOSE 7-PHOSPHATE ISOMERASE / DNAA INITIATOR-ASSOCIATING FACTOR FOR REPLICATION INITIATION"/>
    <property type="match status" value="1"/>
</dbReference>
<accession>A0A9J7BU10</accession>
<dbReference type="Gene3D" id="3.40.50.10490">
    <property type="entry name" value="Glucose-6-phosphate isomerase like protein, domain 1"/>
    <property type="match status" value="1"/>
</dbReference>
<dbReference type="InterPro" id="IPR001347">
    <property type="entry name" value="SIS_dom"/>
</dbReference>
<feature type="domain" description="SIS" evidence="1">
    <location>
        <begin position="36"/>
        <end position="195"/>
    </location>
</feature>
<dbReference type="InterPro" id="IPR046348">
    <property type="entry name" value="SIS_dom_sf"/>
</dbReference>
<protein>
    <submittedName>
        <fullName evidence="2">SIS domain-containing protein</fullName>
    </submittedName>
</protein>
<keyword evidence="3" id="KW-1185">Reference proteome</keyword>
<evidence type="ECO:0000313" key="2">
    <source>
        <dbReference type="EMBL" id="UWZ86128.1"/>
    </source>
</evidence>
<evidence type="ECO:0000313" key="3">
    <source>
        <dbReference type="Proteomes" id="UP001059380"/>
    </source>
</evidence>
<sequence length="195" mass="21203">MSNLTASEFLPAYFEEYRRLAFDSEIHAIIERFAELAAAVRDRGGKLMFAGNGASASTSEHGAVDFTKQGKIRAITFHDPNLITCFANDYGYDNWMAKAIEHHAGPEDAVVLISVSGNSPSVVNAAKYAKSIGLPVVSFTGRKVDNPLKQLADIDFFVPSDAYNVVECIHCIWLTATIDLVIGKAVYETRAVALA</sequence>
<dbReference type="Proteomes" id="UP001059380">
    <property type="component" value="Chromosome"/>
</dbReference>
<dbReference type="EMBL" id="CP093313">
    <property type="protein sequence ID" value="UWZ86128.1"/>
    <property type="molecule type" value="Genomic_DNA"/>
</dbReference>
<dbReference type="CDD" id="cd05006">
    <property type="entry name" value="SIS_GmhA"/>
    <property type="match status" value="1"/>
</dbReference>